<sequence length="397" mass="44981">MTVKKITDRISWVGAIDWDRRLFDELIPLPDGTTYNSYLVKGNEETALIDTVDPTKKETLFNNLMNAGVEKLDYVVVNHGEQDHSGTLPSLLEKYPECRIVTNSKAEDILTEHLELDEARFKIIGDKDQIDLGGTTLEFGLIPWVHWPDTQYTLAIEEKTLFTCDFLGHHYATEQLFNNDKCHYENSAKRYFAEIMMPFKSRARKNLQKIKEIEHDVDVIAPSHGPLHNQPEQIIGYYEKWTSDKLENKVIIPYVSMHGSTEIMVQHLTNALTERDIEVKPMHITNTDIGDIAKELVDTATIIIGSPTVLGGAHPKALYIAYLANALKAKANYASIIGSYGWGSKIVDQIADTVSSLNLELIEPKIIKGKPTKKDLKLIEEMAEKIKEKHKNDPKIN</sequence>
<dbReference type="Gene3D" id="3.60.15.10">
    <property type="entry name" value="Ribonuclease Z/Hydroxyacylglutathione hydrolase-like"/>
    <property type="match status" value="1"/>
</dbReference>
<name>A0A1Y3GEE6_9EURY</name>
<dbReference type="PIRSF" id="PIRSF005243">
    <property type="entry name" value="ROO"/>
    <property type="match status" value="1"/>
</dbReference>
<dbReference type="GO" id="GO:0046872">
    <property type="term" value="F:metal ion binding"/>
    <property type="evidence" value="ECO:0007669"/>
    <property type="project" value="InterPro"/>
</dbReference>
<dbReference type="OrthoDB" id="6433at2157"/>
<dbReference type="AlphaFoldDB" id="A0A1Y3GEE6"/>
<dbReference type="InterPro" id="IPR016440">
    <property type="entry name" value="Rubredoxin-O_OxRdtase"/>
</dbReference>
<dbReference type="PANTHER" id="PTHR43717">
    <property type="entry name" value="ANAEROBIC NITRIC OXIDE REDUCTASE FLAVORUBREDOXIN"/>
    <property type="match status" value="1"/>
</dbReference>
<dbReference type="Pfam" id="PF19583">
    <property type="entry name" value="ODP"/>
    <property type="match status" value="1"/>
</dbReference>
<evidence type="ECO:0000313" key="3">
    <source>
        <dbReference type="Proteomes" id="UP000195137"/>
    </source>
</evidence>
<dbReference type="InterPro" id="IPR008254">
    <property type="entry name" value="Flavodoxin/NO_synth"/>
</dbReference>
<dbReference type="EMBL" id="MRZU01000003">
    <property type="protein sequence ID" value="OUJ18673.1"/>
    <property type="molecule type" value="Genomic_DNA"/>
</dbReference>
<organism evidence="2 3">
    <name type="scientific">Methanonatronarchaeum thermophilum</name>
    <dbReference type="NCBI Taxonomy" id="1927129"/>
    <lineage>
        <taxon>Archaea</taxon>
        <taxon>Methanobacteriati</taxon>
        <taxon>Methanobacteriota</taxon>
        <taxon>Methanonatronarchaeia</taxon>
        <taxon>Methanonatronarchaeales</taxon>
        <taxon>Methanonatronarchaeaceae</taxon>
        <taxon>Methanonatronarchaeum</taxon>
    </lineage>
</organism>
<dbReference type="InterPro" id="IPR001279">
    <property type="entry name" value="Metallo-B-lactamas"/>
</dbReference>
<dbReference type="SMART" id="SM00849">
    <property type="entry name" value="Lactamase_B"/>
    <property type="match status" value="1"/>
</dbReference>
<proteinExistence type="predicted"/>
<protein>
    <submittedName>
        <fullName evidence="2">Flavorubredoxin</fullName>
    </submittedName>
</protein>
<dbReference type="CDD" id="cd07709">
    <property type="entry name" value="flavodiiron_proteins_MBL-fold"/>
    <property type="match status" value="1"/>
</dbReference>
<dbReference type="InterPro" id="IPR029039">
    <property type="entry name" value="Flavoprotein-like_sf"/>
</dbReference>
<dbReference type="PROSITE" id="PS50902">
    <property type="entry name" value="FLAVODOXIN_LIKE"/>
    <property type="match status" value="1"/>
</dbReference>
<keyword evidence="3" id="KW-1185">Reference proteome</keyword>
<comment type="caution">
    <text evidence="2">The sequence shown here is derived from an EMBL/GenBank/DDBJ whole genome shotgun (WGS) entry which is preliminary data.</text>
</comment>
<gene>
    <name evidence="2" type="ORF">AMET1_0320</name>
</gene>
<feature type="domain" description="Flavodoxin-like" evidence="1">
    <location>
        <begin position="250"/>
        <end position="387"/>
    </location>
</feature>
<dbReference type="PANTHER" id="PTHR43717:SF1">
    <property type="entry name" value="ANAEROBIC NITRIC OXIDE REDUCTASE FLAVORUBREDOXIN"/>
    <property type="match status" value="1"/>
</dbReference>
<evidence type="ECO:0000313" key="2">
    <source>
        <dbReference type="EMBL" id="OUJ18673.1"/>
    </source>
</evidence>
<dbReference type="GO" id="GO:0010181">
    <property type="term" value="F:FMN binding"/>
    <property type="evidence" value="ECO:0007669"/>
    <property type="project" value="InterPro"/>
</dbReference>
<dbReference type="RefSeq" id="WP_086636744.1">
    <property type="nucleotide sequence ID" value="NZ_MRZU01000003.1"/>
</dbReference>
<dbReference type="GO" id="GO:0009055">
    <property type="term" value="F:electron transfer activity"/>
    <property type="evidence" value="ECO:0007669"/>
    <property type="project" value="InterPro"/>
</dbReference>
<accession>A0A1Y3GEE6</accession>
<dbReference type="InterPro" id="IPR036866">
    <property type="entry name" value="RibonucZ/Hydroxyglut_hydro"/>
</dbReference>
<reference evidence="2 3" key="1">
    <citation type="submission" date="2016-12" db="EMBL/GenBank/DDBJ databases">
        <title>Discovery of methanogenic haloarchaea.</title>
        <authorList>
            <person name="Sorokin D.Y."/>
            <person name="Makarova K.S."/>
            <person name="Abbas B."/>
            <person name="Ferrer M."/>
            <person name="Golyshin P.N."/>
        </authorList>
    </citation>
    <scope>NUCLEOTIDE SEQUENCE [LARGE SCALE GENOMIC DNA]</scope>
    <source>
        <strain evidence="2">AMET1</strain>
    </source>
</reference>
<dbReference type="Proteomes" id="UP000195137">
    <property type="component" value="Unassembled WGS sequence"/>
</dbReference>
<dbReference type="SUPFAM" id="SSF56281">
    <property type="entry name" value="Metallo-hydrolase/oxidoreductase"/>
    <property type="match status" value="1"/>
</dbReference>
<dbReference type="GO" id="GO:0016491">
    <property type="term" value="F:oxidoreductase activity"/>
    <property type="evidence" value="ECO:0007669"/>
    <property type="project" value="InterPro"/>
</dbReference>
<dbReference type="Gene3D" id="3.40.50.360">
    <property type="match status" value="1"/>
</dbReference>
<evidence type="ECO:0000259" key="1">
    <source>
        <dbReference type="PROSITE" id="PS50902"/>
    </source>
</evidence>
<dbReference type="SUPFAM" id="SSF52218">
    <property type="entry name" value="Flavoproteins"/>
    <property type="match status" value="1"/>
</dbReference>
<dbReference type="InterPro" id="IPR045761">
    <property type="entry name" value="ODP_dom"/>
</dbReference>